<feature type="transmembrane region" description="Helical" evidence="1">
    <location>
        <begin position="121"/>
        <end position="143"/>
    </location>
</feature>
<dbReference type="RefSeq" id="WP_328603048.1">
    <property type="nucleotide sequence ID" value="NZ_VUNA01000027.1"/>
</dbReference>
<keyword evidence="1" id="KW-0472">Membrane</keyword>
<dbReference type="GO" id="GO:0003677">
    <property type="term" value="F:DNA binding"/>
    <property type="evidence" value="ECO:0007669"/>
    <property type="project" value="InterPro"/>
</dbReference>
<dbReference type="Proteomes" id="UP000469424">
    <property type="component" value="Unassembled WGS sequence"/>
</dbReference>
<dbReference type="InterPro" id="IPR000551">
    <property type="entry name" value="MerR-type_HTH_dom"/>
</dbReference>
<name>A0A6N7XJS0_9FIRM</name>
<gene>
    <name evidence="3" type="ORF">FYJ65_09095</name>
</gene>
<organism evidence="3 4">
    <name type="scientific">Mogibacterium kristiansenii</name>
    <dbReference type="NCBI Taxonomy" id="2606708"/>
    <lineage>
        <taxon>Bacteria</taxon>
        <taxon>Bacillati</taxon>
        <taxon>Bacillota</taxon>
        <taxon>Clostridia</taxon>
        <taxon>Peptostreptococcales</taxon>
        <taxon>Anaerovoracaceae</taxon>
        <taxon>Mogibacterium</taxon>
    </lineage>
</organism>
<dbReference type="GO" id="GO:0006355">
    <property type="term" value="P:regulation of DNA-templated transcription"/>
    <property type="evidence" value="ECO:0007669"/>
    <property type="project" value="InterPro"/>
</dbReference>
<feature type="transmembrane region" description="Helical" evidence="1">
    <location>
        <begin position="212"/>
        <end position="235"/>
    </location>
</feature>
<dbReference type="CDD" id="cd00592">
    <property type="entry name" value="HTH_MerR-like"/>
    <property type="match status" value="1"/>
</dbReference>
<dbReference type="Gene3D" id="1.10.1660.10">
    <property type="match status" value="1"/>
</dbReference>
<evidence type="ECO:0000313" key="4">
    <source>
        <dbReference type="Proteomes" id="UP000469424"/>
    </source>
</evidence>
<accession>A0A6N7XJS0</accession>
<dbReference type="InterPro" id="IPR009061">
    <property type="entry name" value="DNA-bd_dom_put_sf"/>
</dbReference>
<evidence type="ECO:0000259" key="2">
    <source>
        <dbReference type="PROSITE" id="PS50937"/>
    </source>
</evidence>
<dbReference type="SUPFAM" id="SSF46955">
    <property type="entry name" value="Putative DNA-binding domain"/>
    <property type="match status" value="1"/>
</dbReference>
<protein>
    <submittedName>
        <fullName evidence="3">MerR family transcriptional regulator</fullName>
    </submittedName>
</protein>
<feature type="domain" description="HTH merR-type" evidence="2">
    <location>
        <begin position="1"/>
        <end position="46"/>
    </location>
</feature>
<feature type="transmembrane region" description="Helical" evidence="1">
    <location>
        <begin position="149"/>
        <end position="168"/>
    </location>
</feature>
<dbReference type="EMBL" id="VUNA01000027">
    <property type="protein sequence ID" value="MST71458.1"/>
    <property type="molecule type" value="Genomic_DNA"/>
</dbReference>
<dbReference type="PROSITE" id="PS50937">
    <property type="entry name" value="HTH_MERR_2"/>
    <property type="match status" value="1"/>
</dbReference>
<feature type="transmembrane region" description="Helical" evidence="1">
    <location>
        <begin position="189"/>
        <end position="206"/>
    </location>
</feature>
<evidence type="ECO:0000313" key="3">
    <source>
        <dbReference type="EMBL" id="MST71458.1"/>
    </source>
</evidence>
<keyword evidence="1" id="KW-0812">Transmembrane</keyword>
<reference evidence="3 4" key="1">
    <citation type="submission" date="2019-08" db="EMBL/GenBank/DDBJ databases">
        <title>In-depth cultivation of the pig gut microbiome towards novel bacterial diversity and tailored functional studies.</title>
        <authorList>
            <person name="Wylensek D."/>
            <person name="Hitch T.C.A."/>
            <person name="Clavel T."/>
        </authorList>
    </citation>
    <scope>NUCLEOTIDE SEQUENCE [LARGE SCALE GENOMIC DNA]</scope>
    <source>
        <strain evidence="3 4">WCA-MUC-591-APC-4B</strain>
    </source>
</reference>
<dbReference type="AlphaFoldDB" id="A0A6N7XJS0"/>
<evidence type="ECO:0000256" key="1">
    <source>
        <dbReference type="SAM" id="Phobius"/>
    </source>
</evidence>
<keyword evidence="1" id="KW-1133">Transmembrane helix</keyword>
<sequence>MLRLEDNAYENGYRDFSDEDVKIINRIKTLRMLDVPIPEIKKLFDGDVQLEAVLEERLSEMNLQAKVLDNRMESCRRIIKEGMELVDISPEVLSGNREEWSEKLRHIVDEDIDKRFILKGVAFTTAFAVCVKFTVVVLTMGGFSQQDTVFCFFGGMLAILCGFVYIFAEALTKQDFLYAWGKNWGGSGMGGLANSYSILGIGVGLAGTTWPLWGGLLIACIALSAIIRMVLMHVIKEAERQK</sequence>
<dbReference type="Pfam" id="PF13411">
    <property type="entry name" value="MerR_1"/>
    <property type="match status" value="1"/>
</dbReference>
<keyword evidence="4" id="KW-1185">Reference proteome</keyword>
<comment type="caution">
    <text evidence="3">The sequence shown here is derived from an EMBL/GenBank/DDBJ whole genome shotgun (WGS) entry which is preliminary data.</text>
</comment>
<proteinExistence type="predicted"/>